<sequence length="366" mass="42713">MDHLVTKLDEGNQRIQCVEIATEDNRFLVVSVYMPSRNTHQSEIEFQECTDQLREIIVKYSVSHEIIIGGDMNTDLSTQAPMLGRTAYLNELILDFDLHYDISGKTFTNSQNVECTEIDYFLIKTHEKDKYTKKVVLNNIDVNISDHHPVQISVATQLRRKRQIKDLTINILKTNWNKVDTDLYSETLRRRILSLAPTELDTVEQIENFSLKIMSIIKQSMEDQARKVKPMNSKPKLKVWTEKIGSELKNMRAAFKLWSSQGKPREVDNILLMSLRQAKKSFRSSYRCEQARRLAQDRENLLNSRTSDTKLFHQLINKQRKNKSLMVDDLCVDGQKYSGEEEVVNGFKIYFQKLAEHSINSNQYWP</sequence>
<reference evidence="1" key="2">
    <citation type="submission" date="2020-11" db="EMBL/GenBank/DDBJ databases">
        <authorList>
            <person name="McCartney M.A."/>
            <person name="Auch B."/>
            <person name="Kono T."/>
            <person name="Mallez S."/>
            <person name="Becker A."/>
            <person name="Gohl D.M."/>
            <person name="Silverstein K.A.T."/>
            <person name="Koren S."/>
            <person name="Bechman K.B."/>
            <person name="Herman A."/>
            <person name="Abrahante J.E."/>
            <person name="Garbe J."/>
        </authorList>
    </citation>
    <scope>NUCLEOTIDE SEQUENCE</scope>
    <source>
        <strain evidence="1">Duluth1</strain>
        <tissue evidence="1">Whole animal</tissue>
    </source>
</reference>
<dbReference type="EMBL" id="JAIWYP010000011">
    <property type="protein sequence ID" value="KAH3739742.1"/>
    <property type="molecule type" value="Genomic_DNA"/>
</dbReference>
<evidence type="ECO:0000313" key="2">
    <source>
        <dbReference type="Proteomes" id="UP000828390"/>
    </source>
</evidence>
<evidence type="ECO:0008006" key="3">
    <source>
        <dbReference type="Google" id="ProtNLM"/>
    </source>
</evidence>
<name>A0A9D4D6R6_DREPO</name>
<keyword evidence="2" id="KW-1185">Reference proteome</keyword>
<comment type="caution">
    <text evidence="1">The sequence shown here is derived from an EMBL/GenBank/DDBJ whole genome shotgun (WGS) entry which is preliminary data.</text>
</comment>
<dbReference type="Gene3D" id="3.60.10.10">
    <property type="entry name" value="Endonuclease/exonuclease/phosphatase"/>
    <property type="match status" value="1"/>
</dbReference>
<dbReference type="InterPro" id="IPR036691">
    <property type="entry name" value="Endo/exonu/phosph_ase_sf"/>
</dbReference>
<protein>
    <recommendedName>
        <fullName evidence="3">Endonuclease/exonuclease/phosphatase domain-containing protein</fullName>
    </recommendedName>
</protein>
<proteinExistence type="predicted"/>
<gene>
    <name evidence="1" type="ORF">DPMN_046429</name>
</gene>
<accession>A0A9D4D6R6</accession>
<organism evidence="1 2">
    <name type="scientific">Dreissena polymorpha</name>
    <name type="common">Zebra mussel</name>
    <name type="synonym">Mytilus polymorpha</name>
    <dbReference type="NCBI Taxonomy" id="45954"/>
    <lineage>
        <taxon>Eukaryota</taxon>
        <taxon>Metazoa</taxon>
        <taxon>Spiralia</taxon>
        <taxon>Lophotrochozoa</taxon>
        <taxon>Mollusca</taxon>
        <taxon>Bivalvia</taxon>
        <taxon>Autobranchia</taxon>
        <taxon>Heteroconchia</taxon>
        <taxon>Euheterodonta</taxon>
        <taxon>Imparidentia</taxon>
        <taxon>Neoheterodontei</taxon>
        <taxon>Myida</taxon>
        <taxon>Dreissenoidea</taxon>
        <taxon>Dreissenidae</taxon>
        <taxon>Dreissena</taxon>
    </lineage>
</organism>
<dbReference type="SUPFAM" id="SSF56219">
    <property type="entry name" value="DNase I-like"/>
    <property type="match status" value="1"/>
</dbReference>
<reference evidence="1" key="1">
    <citation type="journal article" date="2019" name="bioRxiv">
        <title>The Genome of the Zebra Mussel, Dreissena polymorpha: A Resource for Invasive Species Research.</title>
        <authorList>
            <person name="McCartney M.A."/>
            <person name="Auch B."/>
            <person name="Kono T."/>
            <person name="Mallez S."/>
            <person name="Zhang Y."/>
            <person name="Obille A."/>
            <person name="Becker A."/>
            <person name="Abrahante J.E."/>
            <person name="Garbe J."/>
            <person name="Badalamenti J.P."/>
            <person name="Herman A."/>
            <person name="Mangelson H."/>
            <person name="Liachko I."/>
            <person name="Sullivan S."/>
            <person name="Sone E.D."/>
            <person name="Koren S."/>
            <person name="Silverstein K.A.T."/>
            <person name="Beckman K.B."/>
            <person name="Gohl D.M."/>
        </authorList>
    </citation>
    <scope>NUCLEOTIDE SEQUENCE</scope>
    <source>
        <strain evidence="1">Duluth1</strain>
        <tissue evidence="1">Whole animal</tissue>
    </source>
</reference>
<dbReference type="Proteomes" id="UP000828390">
    <property type="component" value="Unassembled WGS sequence"/>
</dbReference>
<evidence type="ECO:0000313" key="1">
    <source>
        <dbReference type="EMBL" id="KAH3739742.1"/>
    </source>
</evidence>
<dbReference type="GO" id="GO:0003824">
    <property type="term" value="F:catalytic activity"/>
    <property type="evidence" value="ECO:0007669"/>
    <property type="project" value="InterPro"/>
</dbReference>
<dbReference type="AlphaFoldDB" id="A0A9D4D6R6"/>